<evidence type="ECO:0000256" key="1">
    <source>
        <dbReference type="SAM" id="MobiDB-lite"/>
    </source>
</evidence>
<protein>
    <submittedName>
        <fullName evidence="3">Uncharacterized protein</fullName>
    </submittedName>
</protein>
<accession>A0A562BM57</accession>
<keyword evidence="4" id="KW-1185">Reference proteome</keyword>
<feature type="region of interest" description="Disordered" evidence="1">
    <location>
        <begin position="52"/>
        <end position="77"/>
    </location>
</feature>
<keyword evidence="2" id="KW-0732">Signal</keyword>
<name>A0A562BM57_9BURK</name>
<feature type="signal peptide" evidence="2">
    <location>
        <begin position="1"/>
        <end position="28"/>
    </location>
</feature>
<dbReference type="AlphaFoldDB" id="A0A562BM57"/>
<proteinExistence type="predicted"/>
<dbReference type="Proteomes" id="UP000318141">
    <property type="component" value="Unassembled WGS sequence"/>
</dbReference>
<gene>
    <name evidence="3" type="ORF">L602_002200000180</name>
</gene>
<feature type="chain" id="PRO_5022016104" evidence="2">
    <location>
        <begin position="29"/>
        <end position="77"/>
    </location>
</feature>
<feature type="compositionally biased region" description="Basic and acidic residues" evidence="1">
    <location>
        <begin position="65"/>
        <end position="77"/>
    </location>
</feature>
<sequence length="77" mass="8074">MRTLTLKHTLLATSFAATLTAFAGVAQAAPHSVDPYTDGAVTSQRDIYVDGARATGPRDAFTDGARIDNRDPHSDGA</sequence>
<organism evidence="3 4">
    <name type="scientific">Cupriavidus gilardii J11</name>
    <dbReference type="NCBI Taxonomy" id="936133"/>
    <lineage>
        <taxon>Bacteria</taxon>
        <taxon>Pseudomonadati</taxon>
        <taxon>Pseudomonadota</taxon>
        <taxon>Betaproteobacteria</taxon>
        <taxon>Burkholderiales</taxon>
        <taxon>Burkholderiaceae</taxon>
        <taxon>Cupriavidus</taxon>
    </lineage>
</organism>
<reference evidence="3 4" key="1">
    <citation type="submission" date="2019-07" db="EMBL/GenBank/DDBJ databases">
        <title>Genome sequencing of lignin-degrading bacterial isolates.</title>
        <authorList>
            <person name="Gladden J."/>
        </authorList>
    </citation>
    <scope>NUCLEOTIDE SEQUENCE [LARGE SCALE GENOMIC DNA]</scope>
    <source>
        <strain evidence="3 4">J11</strain>
    </source>
</reference>
<comment type="caution">
    <text evidence="3">The sequence shown here is derived from an EMBL/GenBank/DDBJ whole genome shotgun (WGS) entry which is preliminary data.</text>
</comment>
<evidence type="ECO:0000256" key="2">
    <source>
        <dbReference type="SAM" id="SignalP"/>
    </source>
</evidence>
<dbReference type="EMBL" id="VLJN01000015">
    <property type="protein sequence ID" value="TWG85963.1"/>
    <property type="molecule type" value="Genomic_DNA"/>
</dbReference>
<evidence type="ECO:0000313" key="3">
    <source>
        <dbReference type="EMBL" id="TWG85963.1"/>
    </source>
</evidence>
<evidence type="ECO:0000313" key="4">
    <source>
        <dbReference type="Proteomes" id="UP000318141"/>
    </source>
</evidence>